<name>A0ACC1M5K2_9FUNG</name>
<dbReference type="EMBL" id="JANBVB010000196">
    <property type="protein sequence ID" value="KAJ2896429.1"/>
    <property type="molecule type" value="Genomic_DNA"/>
</dbReference>
<sequence length="328" mass="35391">MALVYEPGDALSFKQPFKAATQDVLRLTNKNNSPVAFKVKTTAPKQYCVRPNAGRIEPGDGVKVEVVLQPMKEEPAADFKCRDKFLVQSIQITPEMESMPMTELWAMVEREAKSSINEKKLRVRYIPEPLSENGVQQQQQQPSSSVEDAEKTLSSSSQQQKAAAIPQRASHQNRALPGPSPLAKAVVDDHVESPIEDVAVNKEGAAAATEKPQKEAPTNNRLFPDTSAATSPGDTTMYYATDNATAAATDADLELARAKATIKDLERQLADCKNKLSEKAVLASGKPLAGKAAAVSHLQSSPVSVDGLSMSSVAIIAFVAFLVGYFFF</sequence>
<protein>
    <submittedName>
        <fullName evidence="1">Phosphatidylinositol-binding protein scs2</fullName>
    </submittedName>
</protein>
<organism evidence="1 2">
    <name type="scientific">Coemansia aciculifera</name>
    <dbReference type="NCBI Taxonomy" id="417176"/>
    <lineage>
        <taxon>Eukaryota</taxon>
        <taxon>Fungi</taxon>
        <taxon>Fungi incertae sedis</taxon>
        <taxon>Zoopagomycota</taxon>
        <taxon>Kickxellomycotina</taxon>
        <taxon>Kickxellomycetes</taxon>
        <taxon>Kickxellales</taxon>
        <taxon>Kickxellaceae</taxon>
        <taxon>Coemansia</taxon>
    </lineage>
</organism>
<dbReference type="Proteomes" id="UP001139981">
    <property type="component" value="Unassembled WGS sequence"/>
</dbReference>
<reference evidence="1" key="1">
    <citation type="submission" date="2022-07" db="EMBL/GenBank/DDBJ databases">
        <title>Phylogenomic reconstructions and comparative analyses of Kickxellomycotina fungi.</title>
        <authorList>
            <person name="Reynolds N.K."/>
            <person name="Stajich J.E."/>
            <person name="Barry K."/>
            <person name="Grigoriev I.V."/>
            <person name="Crous P."/>
            <person name="Smith M.E."/>
        </authorList>
    </citation>
    <scope>NUCLEOTIDE SEQUENCE</scope>
    <source>
        <strain evidence="1">CBS 190363</strain>
    </source>
</reference>
<evidence type="ECO:0000313" key="2">
    <source>
        <dbReference type="Proteomes" id="UP001139981"/>
    </source>
</evidence>
<proteinExistence type="predicted"/>
<comment type="caution">
    <text evidence="1">The sequence shown here is derived from an EMBL/GenBank/DDBJ whole genome shotgun (WGS) entry which is preliminary data.</text>
</comment>
<evidence type="ECO:0000313" key="1">
    <source>
        <dbReference type="EMBL" id="KAJ2896429.1"/>
    </source>
</evidence>
<keyword evidence="2" id="KW-1185">Reference proteome</keyword>
<gene>
    <name evidence="1" type="primary">SCS2</name>
    <name evidence="1" type="ORF">IWW38_002022</name>
</gene>
<accession>A0ACC1M5K2</accession>